<accession>F8FE46</accession>
<protein>
    <submittedName>
        <fullName evidence="1">Uncharacterized protein</fullName>
    </submittedName>
</protein>
<evidence type="ECO:0000313" key="2">
    <source>
        <dbReference type="Proteomes" id="UP000006620"/>
    </source>
</evidence>
<name>F8FE46_PAEMK</name>
<sequence length="76" mass="8245">MSRFCAGSGTGGICLPLVNHEFPLNGRNEWGRAVDAIPVTGGDFVMKRLWSGQASKKKRLSLSKLLVSRLAFPGKK</sequence>
<dbReference type="PATRIC" id="fig|1036673.3.peg.4892"/>
<evidence type="ECO:0000313" key="1">
    <source>
        <dbReference type="EMBL" id="AEI43805.1"/>
    </source>
</evidence>
<reference evidence="2" key="1">
    <citation type="submission" date="2011-06" db="EMBL/GenBank/DDBJ databases">
        <title>Complete genome sequence of Paenibacillus mucilaginosus KNP414.</title>
        <authorList>
            <person name="Wang J."/>
            <person name="Hu S."/>
            <person name="Hu X."/>
            <person name="Zhang B."/>
            <person name="Dong D."/>
            <person name="Zhang S."/>
            <person name="Zhao K."/>
            <person name="Wu D."/>
        </authorList>
    </citation>
    <scope>NUCLEOTIDE SEQUENCE [LARGE SCALE GENOMIC DNA]</scope>
    <source>
        <strain evidence="2">KNP414</strain>
    </source>
</reference>
<dbReference type="KEGG" id="pms:KNP414_05281"/>
<dbReference type="EMBL" id="CP002869">
    <property type="protein sequence ID" value="AEI43805.1"/>
    <property type="molecule type" value="Genomic_DNA"/>
</dbReference>
<reference evidence="1 2" key="2">
    <citation type="journal article" date="2013" name="Genome Announc.">
        <title>Genome Sequence of Growth-Improving Paenibacillus mucilaginosus Strain KNP414.</title>
        <authorList>
            <person name="Lu J.J."/>
            <person name="Wang J.F."/>
            <person name="Hu X.F."/>
        </authorList>
    </citation>
    <scope>NUCLEOTIDE SEQUENCE [LARGE SCALE GENOMIC DNA]</scope>
    <source>
        <strain evidence="1 2">KNP414</strain>
    </source>
</reference>
<dbReference type="Proteomes" id="UP000006620">
    <property type="component" value="Chromosome"/>
</dbReference>
<proteinExistence type="predicted"/>
<dbReference type="HOGENOM" id="CLU_2651037_0_0_9"/>
<dbReference type="AlphaFoldDB" id="F8FE46"/>
<gene>
    <name evidence="1" type="ordered locus">KNP414_05281</name>
</gene>
<organism evidence="1 2">
    <name type="scientific">Paenibacillus mucilaginosus (strain KNP414)</name>
    <dbReference type="NCBI Taxonomy" id="1036673"/>
    <lineage>
        <taxon>Bacteria</taxon>
        <taxon>Bacillati</taxon>
        <taxon>Bacillota</taxon>
        <taxon>Bacilli</taxon>
        <taxon>Bacillales</taxon>
        <taxon>Paenibacillaceae</taxon>
        <taxon>Paenibacillus</taxon>
    </lineage>
</organism>